<dbReference type="EMBL" id="ASPP01003403">
    <property type="protein sequence ID" value="ETO33423.1"/>
    <property type="molecule type" value="Genomic_DNA"/>
</dbReference>
<reference evidence="2 3" key="1">
    <citation type="journal article" date="2013" name="Curr. Biol.">
        <title>The Genome of the Foraminiferan Reticulomyxa filosa.</title>
        <authorList>
            <person name="Glockner G."/>
            <person name="Hulsmann N."/>
            <person name="Schleicher M."/>
            <person name="Noegel A.A."/>
            <person name="Eichinger L."/>
            <person name="Gallinger C."/>
            <person name="Pawlowski J."/>
            <person name="Sierra R."/>
            <person name="Euteneuer U."/>
            <person name="Pillet L."/>
            <person name="Moustafa A."/>
            <person name="Platzer M."/>
            <person name="Groth M."/>
            <person name="Szafranski K."/>
            <person name="Schliwa M."/>
        </authorList>
    </citation>
    <scope>NUCLEOTIDE SEQUENCE [LARGE SCALE GENOMIC DNA]</scope>
</reference>
<comment type="caution">
    <text evidence="2">The sequence shown here is derived from an EMBL/GenBank/DDBJ whole genome shotgun (WGS) entry which is preliminary data.</text>
</comment>
<evidence type="ECO:0000313" key="3">
    <source>
        <dbReference type="Proteomes" id="UP000023152"/>
    </source>
</evidence>
<evidence type="ECO:0000256" key="1">
    <source>
        <dbReference type="SAM" id="MobiDB-lite"/>
    </source>
</evidence>
<sequence length="291" mass="33996">MDVAKQEFILWKTKISKVLDTWIRLSTIDQFPKEMHQSIVNFCKKSKQKNVCTEENFYWSAVEKGKLVVHVKEDTIEFKGEKPSVVVSGYTIDKAIFPNYFAYQLQIISPTNKGNITVGINLKGSATLTFDINARTLGGHSLKKPFKDHDTLQFLGELLKKKKKFYTLDYESQKVYLFHNMETYCGAVFERLQNKIVAAISACSPIQCAIQFIDSGPLVPWMKREREREEEEDVGLFDLFDESQILCVFALFFNYKEKEQRPKTNIMKNKKYFQQRKRDKARKSNHVKKKN</sequence>
<protein>
    <submittedName>
        <fullName evidence="2">Uncharacterized protein</fullName>
    </submittedName>
</protein>
<gene>
    <name evidence="2" type="ORF">RFI_03680</name>
</gene>
<proteinExistence type="predicted"/>
<keyword evidence="3" id="KW-1185">Reference proteome</keyword>
<dbReference type="AlphaFoldDB" id="X6P5N6"/>
<feature type="region of interest" description="Disordered" evidence="1">
    <location>
        <begin position="266"/>
        <end position="291"/>
    </location>
</feature>
<organism evidence="2 3">
    <name type="scientific">Reticulomyxa filosa</name>
    <dbReference type="NCBI Taxonomy" id="46433"/>
    <lineage>
        <taxon>Eukaryota</taxon>
        <taxon>Sar</taxon>
        <taxon>Rhizaria</taxon>
        <taxon>Retaria</taxon>
        <taxon>Foraminifera</taxon>
        <taxon>Monothalamids</taxon>
        <taxon>Reticulomyxidae</taxon>
        <taxon>Reticulomyxa</taxon>
    </lineage>
</organism>
<evidence type="ECO:0000313" key="2">
    <source>
        <dbReference type="EMBL" id="ETO33423.1"/>
    </source>
</evidence>
<accession>X6P5N6</accession>
<name>X6P5N6_RETFI</name>
<dbReference type="Proteomes" id="UP000023152">
    <property type="component" value="Unassembled WGS sequence"/>
</dbReference>
<feature type="compositionally biased region" description="Basic residues" evidence="1">
    <location>
        <begin position="268"/>
        <end position="291"/>
    </location>
</feature>